<organism evidence="2">
    <name type="scientific">Escherichia coli ACN001</name>
    <dbReference type="NCBI Taxonomy" id="1311757"/>
    <lineage>
        <taxon>Bacteria</taxon>
        <taxon>Pseudomonadati</taxon>
        <taxon>Pseudomonadota</taxon>
        <taxon>Gammaproteobacteria</taxon>
        <taxon>Enterobacterales</taxon>
        <taxon>Enterobacteriaceae</taxon>
        <taxon>Escherichia</taxon>
    </lineage>
</organism>
<reference evidence="2" key="1">
    <citation type="journal article" date="2014" name="J Glob Antimicrob Resist">
        <title>Plasmid-mediated multidrug resistance and virulence in an avian pathogenic Escherichia coli strain isolated in China.</title>
        <authorList>
            <person name="Wang X."/>
            <person name="Hao H."/>
            <person name="Xu Z."/>
            <person name="Zheng H."/>
            <person name="Liu C."/>
            <person name="Wei L."/>
            <person name="Zhang R."/>
            <person name="Bi D."/>
            <person name="Chen H."/>
            <person name="Tan C."/>
        </authorList>
    </citation>
    <scope>NUCLEOTIDE SEQUENCE</scope>
    <source>
        <strain evidence="2">ACN001</strain>
        <plasmid evidence="2">pACN001-B</plasmid>
    </source>
</reference>
<keyword evidence="2" id="KW-0614">Plasmid</keyword>
<gene>
    <name evidence="2" type="ORF">J444_pB131</name>
</gene>
<proteinExistence type="predicted"/>
<accession>A0A140WYJ8</accession>
<sequence>MVFPSITLGDSHKGGLKGRHDAVSGHPKMDKKEKTFKKE</sequence>
<protein>
    <submittedName>
        <fullName evidence="2">Uncharacterized protein</fullName>
    </submittedName>
</protein>
<name>A0A140WYJ8_ECOLX</name>
<feature type="region of interest" description="Disordered" evidence="1">
    <location>
        <begin position="1"/>
        <end position="39"/>
    </location>
</feature>
<geneLocation type="plasmid" evidence="2">
    <name>pACN001-B</name>
</geneLocation>
<dbReference type="EMBL" id="KC853435">
    <property type="protein sequence ID" value="AHF23224.1"/>
    <property type="molecule type" value="Genomic_DNA"/>
</dbReference>
<evidence type="ECO:0000313" key="2">
    <source>
        <dbReference type="EMBL" id="AHF23224.1"/>
    </source>
</evidence>
<feature type="compositionally biased region" description="Basic and acidic residues" evidence="1">
    <location>
        <begin position="10"/>
        <end position="39"/>
    </location>
</feature>
<evidence type="ECO:0000256" key="1">
    <source>
        <dbReference type="SAM" id="MobiDB-lite"/>
    </source>
</evidence>
<dbReference type="AlphaFoldDB" id="A0A140WYJ8"/>